<keyword evidence="2" id="KW-1185">Reference proteome</keyword>
<evidence type="ECO:0000313" key="2">
    <source>
        <dbReference type="Proteomes" id="UP000618754"/>
    </source>
</evidence>
<proteinExistence type="predicted"/>
<dbReference type="Proteomes" id="UP000618754">
    <property type="component" value="Unassembled WGS sequence"/>
</dbReference>
<accession>A0ABR7X7U3</accession>
<reference evidence="1 2" key="1">
    <citation type="submission" date="2020-09" db="EMBL/GenBank/DDBJ databases">
        <title>Novel species of Mucilaginibacter isolated from a glacier on the Tibetan Plateau.</title>
        <authorList>
            <person name="Liu Q."/>
            <person name="Xin Y.-H."/>
        </authorList>
    </citation>
    <scope>NUCLEOTIDE SEQUENCE [LARGE SCALE GENOMIC DNA]</scope>
    <source>
        <strain evidence="1 2">CGMCC 1.13878</strain>
    </source>
</reference>
<dbReference type="Gene3D" id="3.10.450.50">
    <property type="match status" value="1"/>
</dbReference>
<dbReference type="EMBL" id="JACWMW010000003">
    <property type="protein sequence ID" value="MBD1386667.1"/>
    <property type="molecule type" value="Genomic_DNA"/>
</dbReference>
<dbReference type="RefSeq" id="WP_191176505.1">
    <property type="nucleotide sequence ID" value="NZ_JACWMW010000003.1"/>
</dbReference>
<protein>
    <submittedName>
        <fullName evidence="1">Ester cyclase</fullName>
    </submittedName>
</protein>
<sequence>MNPLLDIYRDYLECLNRQAWNELQLYVAEFVCYNDEEIGLHGYLSMLKQNYREIPDLYFQAELVVADLSHVACRLVFNCSPVGTFMGLPVNGRKIRFSENVFYEFRDHKIFQVWSVIDKGTIEQQLH</sequence>
<dbReference type="InterPro" id="IPR032710">
    <property type="entry name" value="NTF2-like_dom_sf"/>
</dbReference>
<organism evidence="1 2">
    <name type="scientific">Mucilaginibacter rigui</name>
    <dbReference type="NCBI Taxonomy" id="534635"/>
    <lineage>
        <taxon>Bacteria</taxon>
        <taxon>Pseudomonadati</taxon>
        <taxon>Bacteroidota</taxon>
        <taxon>Sphingobacteriia</taxon>
        <taxon>Sphingobacteriales</taxon>
        <taxon>Sphingobacteriaceae</taxon>
        <taxon>Mucilaginibacter</taxon>
    </lineage>
</organism>
<gene>
    <name evidence="1" type="ORF">IDJ75_15395</name>
</gene>
<comment type="caution">
    <text evidence="1">The sequence shown here is derived from an EMBL/GenBank/DDBJ whole genome shotgun (WGS) entry which is preliminary data.</text>
</comment>
<dbReference type="InterPro" id="IPR009959">
    <property type="entry name" value="Cyclase_SnoaL-like"/>
</dbReference>
<dbReference type="Pfam" id="PF07366">
    <property type="entry name" value="SnoaL"/>
    <property type="match status" value="1"/>
</dbReference>
<evidence type="ECO:0000313" key="1">
    <source>
        <dbReference type="EMBL" id="MBD1386667.1"/>
    </source>
</evidence>
<dbReference type="SUPFAM" id="SSF54427">
    <property type="entry name" value="NTF2-like"/>
    <property type="match status" value="1"/>
</dbReference>
<dbReference type="PANTHER" id="PTHR38436">
    <property type="entry name" value="POLYKETIDE CYCLASE SNOAL-LIKE DOMAIN"/>
    <property type="match status" value="1"/>
</dbReference>
<name>A0ABR7X7U3_9SPHI</name>
<dbReference type="PANTHER" id="PTHR38436:SF1">
    <property type="entry name" value="ESTER CYCLASE"/>
    <property type="match status" value="1"/>
</dbReference>